<keyword evidence="1" id="KW-0472">Membrane</keyword>
<evidence type="ECO:0000256" key="1">
    <source>
        <dbReference type="SAM" id="Phobius"/>
    </source>
</evidence>
<evidence type="ECO:0000313" key="2">
    <source>
        <dbReference type="EMBL" id="PIP34109.1"/>
    </source>
</evidence>
<feature type="transmembrane region" description="Helical" evidence="1">
    <location>
        <begin position="173"/>
        <end position="191"/>
    </location>
</feature>
<sequence length="615" mass="71014">MADIREPLNQEKETKAGKGELWRWALVLALAAVFAASAILYIRATQTDDFVKWGSPDENANYIFAKLYGQENRLSIFEKYNLLAADIMRPRSMKSDQGWIKPVSFLGLPLIYGWLSRLTSYQLIPYFTALAGAFGLIFYYLLIRLFFGRSNAFVSMFLLAALPPYFYYTVRSLFHNVLFVSLLLAGLYFLAKCLLASRSAPETKPSAPWPIKNRLNIFFSRPRLNVWTDIARPGGAGLFLGLAVSVRTSELIWILPLLLLSGLFAFRRATLLKITIFLAAVGFAVWPACYWNTVLFGSPYFGGYPEMNQSLIALKDASADLAAAAPTKDWISAGREYLLRTKDIIFHFGFKPRQSVQMVKYYFIAMFPWIFWPGLAGALLLLARPGRIKKRQWAFGLIFLVLSAILTLYYGSWRFFDNPDQTRHTIGNSYTRYWLPVYLGWLPFASLLISRLSGWLAVRRFFPLGDRKFFSRPRRLFVIRAWQAIFVVVIIYLNINFVFSGSEEGLAYAGQKQDKTRQEWQMVIAYTENNAVVITEYHDKILFPERKVINGRFNDLAMNRIYRRLTDFLPVYYFNFTFSPSDLAYLNQRRLKEIGLFLEPVQSIGPDFTLYRLYR</sequence>
<reference evidence="2 3" key="1">
    <citation type="submission" date="2017-09" db="EMBL/GenBank/DDBJ databases">
        <title>Depth-based differentiation of microbial function through sediment-hosted aquifers and enrichment of novel symbionts in the deep terrestrial subsurface.</title>
        <authorList>
            <person name="Probst A.J."/>
            <person name="Ladd B."/>
            <person name="Jarett J.K."/>
            <person name="Geller-Mcgrath D.E."/>
            <person name="Sieber C.M."/>
            <person name="Emerson J.B."/>
            <person name="Anantharaman K."/>
            <person name="Thomas B.C."/>
            <person name="Malmstrom R."/>
            <person name="Stieglmeier M."/>
            <person name="Klingl A."/>
            <person name="Woyke T."/>
            <person name="Ryan C.M."/>
            <person name="Banfield J.F."/>
        </authorList>
    </citation>
    <scope>NUCLEOTIDE SEQUENCE [LARGE SCALE GENOMIC DNA]</scope>
    <source>
        <strain evidence="2">CG23_combo_of_CG06-09_8_20_14_all_49_15</strain>
    </source>
</reference>
<comment type="caution">
    <text evidence="2">The sequence shown here is derived from an EMBL/GenBank/DDBJ whole genome shotgun (WGS) entry which is preliminary data.</text>
</comment>
<feature type="transmembrane region" description="Helical" evidence="1">
    <location>
        <begin position="121"/>
        <end position="143"/>
    </location>
</feature>
<protein>
    <recommendedName>
        <fullName evidence="4">Glycosyltransferase RgtA/B/C/D-like domain-containing protein</fullName>
    </recommendedName>
</protein>
<feature type="transmembrane region" description="Helical" evidence="1">
    <location>
        <begin position="21"/>
        <end position="42"/>
    </location>
</feature>
<gene>
    <name evidence="2" type="ORF">COX22_00770</name>
</gene>
<keyword evidence="1" id="KW-0812">Transmembrane</keyword>
<accession>A0A2G9ZLQ8</accession>
<evidence type="ECO:0008006" key="4">
    <source>
        <dbReference type="Google" id="ProtNLM"/>
    </source>
</evidence>
<feature type="transmembrane region" description="Helical" evidence="1">
    <location>
        <begin position="150"/>
        <end position="167"/>
    </location>
</feature>
<feature type="transmembrane region" description="Helical" evidence="1">
    <location>
        <begin position="394"/>
        <end position="413"/>
    </location>
</feature>
<dbReference type="EMBL" id="PCSD01000014">
    <property type="protein sequence ID" value="PIP34109.1"/>
    <property type="molecule type" value="Genomic_DNA"/>
</dbReference>
<feature type="transmembrane region" description="Helical" evidence="1">
    <location>
        <begin position="477"/>
        <end position="495"/>
    </location>
</feature>
<feature type="transmembrane region" description="Helical" evidence="1">
    <location>
        <begin position="276"/>
        <end position="301"/>
    </location>
</feature>
<feature type="transmembrane region" description="Helical" evidence="1">
    <location>
        <begin position="361"/>
        <end position="382"/>
    </location>
</feature>
<dbReference type="Proteomes" id="UP000230729">
    <property type="component" value="Unassembled WGS sequence"/>
</dbReference>
<feature type="transmembrane region" description="Helical" evidence="1">
    <location>
        <begin position="433"/>
        <end position="456"/>
    </location>
</feature>
<name>A0A2G9ZLQ8_9BACT</name>
<keyword evidence="1" id="KW-1133">Transmembrane helix</keyword>
<proteinExistence type="predicted"/>
<evidence type="ECO:0000313" key="3">
    <source>
        <dbReference type="Proteomes" id="UP000230729"/>
    </source>
</evidence>
<feature type="non-terminal residue" evidence="2">
    <location>
        <position position="615"/>
    </location>
</feature>
<organism evidence="2 3">
    <name type="scientific">Candidatus Falkowbacteria bacterium CG23_combo_of_CG06-09_8_20_14_all_49_15</name>
    <dbReference type="NCBI Taxonomy" id="1974572"/>
    <lineage>
        <taxon>Bacteria</taxon>
        <taxon>Candidatus Falkowiibacteriota</taxon>
    </lineage>
</organism>
<dbReference type="AlphaFoldDB" id="A0A2G9ZLQ8"/>